<reference evidence="1" key="1">
    <citation type="journal article" date="2017" name="J. Phycol.">
        <title>Analysis of chloroplast genomes and a supermatrix inform reclassification of the Rhodomelaceae (Rhodophyta).</title>
        <authorList>
            <person name="Diaz-Tapia P."/>
            <person name="Maggs C.A."/>
            <person name="West J.A."/>
            <person name="Verbruggen H."/>
        </authorList>
    </citation>
    <scope>NUCLEOTIDE SEQUENCE</scope>
    <source>
        <strain evidence="1">JW3046</strain>
    </source>
</reference>
<dbReference type="Gene3D" id="3.60.15.10">
    <property type="entry name" value="Ribonuclease Z/Hydroxyacylglutathione hydrolase-like"/>
    <property type="match status" value="1"/>
</dbReference>
<dbReference type="SUPFAM" id="SSF56281">
    <property type="entry name" value="Metallo-hydrolase/oxidoreductase"/>
    <property type="match status" value="1"/>
</dbReference>
<accession>A0A1Z1M595</accession>
<organism evidence="1">
    <name type="scientific">Caloglossa monosticha</name>
    <dbReference type="NCBI Taxonomy" id="76906"/>
    <lineage>
        <taxon>Eukaryota</taxon>
        <taxon>Rhodophyta</taxon>
        <taxon>Florideophyceae</taxon>
        <taxon>Rhodymeniophycidae</taxon>
        <taxon>Ceramiales</taxon>
        <taxon>Delesseriaceae</taxon>
        <taxon>Caloglossa</taxon>
    </lineage>
</organism>
<protein>
    <submittedName>
        <fullName evidence="1">Ribonuclease Z</fullName>
    </submittedName>
</protein>
<dbReference type="RefSeq" id="YP_009392403.1">
    <property type="nucleotide sequence ID" value="NC_035263.1"/>
</dbReference>
<name>A0A1Z1M595_9FLOR</name>
<dbReference type="PANTHER" id="PTHR46018:SF2">
    <property type="entry name" value="ZINC PHOSPHODIESTERASE ELAC PROTEIN 1"/>
    <property type="match status" value="1"/>
</dbReference>
<dbReference type="InterPro" id="IPR036866">
    <property type="entry name" value="RibonucZ/Hydroxyglut_hydro"/>
</dbReference>
<dbReference type="GO" id="GO:0042781">
    <property type="term" value="F:3'-tRNA processing endoribonuclease activity"/>
    <property type="evidence" value="ECO:0007669"/>
    <property type="project" value="TreeGrafter"/>
</dbReference>
<sequence>MKSYCFNSNIKIITYRDNNLMIQFSISKNVLLFNCCESCQYLIVSNKYKINNISKIILVNMHVKNLSGLVGFLSSLNLIGRIKSLHIYGPSDLVYYLELNKKYSHTNFNYNIYVHVLTSGLIINDFNYKIYSIISNRQYNFLVVEQEKVGTFLVSKAQSNGLVPNSLYGKLKKGLIFMLPDGYLLDGNCFTLITSQGCQIPYVLDEYCRRNGVEVFMKLKTIFF</sequence>
<geneLocation type="chloroplast" evidence="1"/>
<dbReference type="EMBL" id="MF101416">
    <property type="protein sequence ID" value="ARW60965.1"/>
    <property type="molecule type" value="Genomic_DNA"/>
</dbReference>
<dbReference type="GeneID" id="33353931"/>
<gene>
    <name evidence="1" type="primary">rnz</name>
</gene>
<proteinExistence type="predicted"/>
<dbReference type="PANTHER" id="PTHR46018">
    <property type="entry name" value="ZINC PHOSPHODIESTERASE ELAC PROTEIN 1"/>
    <property type="match status" value="1"/>
</dbReference>
<keyword evidence="1" id="KW-0150">Chloroplast</keyword>
<keyword evidence="1" id="KW-0934">Plastid</keyword>
<dbReference type="AlphaFoldDB" id="A0A1Z1M595"/>
<evidence type="ECO:0000313" key="1">
    <source>
        <dbReference type="EMBL" id="ARW60965.1"/>
    </source>
</evidence>